<sequence length="445" mass="50993">MPEKEHSKSRSKTEETPKKHRSRSKPEEAKPEEVKQPQSSVAYQVNMQPVVQQQAPAPILQLQNQIACENCKQGAQTYCPNCDLLLCMTCHKQIHANPALASHQLVASNLIQLFTKQCPLHNKRCKLVCLSCNTFICDTCKLQLHSGIQHQVFTIQDAFYQRIGQLQQLLSSRLTSKQSEITSSLFKYQQLEQQVSQNEDQIIIKIRQEAENLIQTVKRTRAQKLAQLQPDKTKLEWLDGQINVLGSQLNQVQSQPFEQIINSQLNQINQFGYQINQSNQNNNNNIFTYLNTIEQQIKSLAAENPELYQKSAQDFDTSIPDLLLQQKVTMENQNIMQLKSQQVNILEQQLNKTTQNYQAELQKWIQLSDSYAQTIKNHYLCCAFCGQKMCKNNANQICEMNRETEKGSLEAAQRAEILIEKDGEICVEDAVKAVGNNLHFWVQGE</sequence>
<evidence type="ECO:0000256" key="2">
    <source>
        <dbReference type="SAM" id="Coils"/>
    </source>
</evidence>
<dbReference type="PANTHER" id="PTHR25462">
    <property type="entry name" value="BONUS, ISOFORM C-RELATED"/>
    <property type="match status" value="1"/>
</dbReference>
<feature type="compositionally biased region" description="Basic and acidic residues" evidence="3">
    <location>
        <begin position="24"/>
        <end position="35"/>
    </location>
</feature>
<accession>A0AA86UDI5</accession>
<name>A0AA86UDI5_9EUKA</name>
<dbReference type="InterPro" id="IPR047153">
    <property type="entry name" value="TRIM45/56/19-like"/>
</dbReference>
<dbReference type="Pfam" id="PF22586">
    <property type="entry name" value="ANCHR-like_BBOX"/>
    <property type="match status" value="1"/>
</dbReference>
<comment type="caution">
    <text evidence="5">The sequence shown here is derived from an EMBL/GenBank/DDBJ whole genome shotgun (WGS) entry which is preliminary data.</text>
</comment>
<reference evidence="5" key="1">
    <citation type="submission" date="2023-06" db="EMBL/GenBank/DDBJ databases">
        <authorList>
            <person name="Kurt Z."/>
        </authorList>
    </citation>
    <scope>NUCLEOTIDE SEQUENCE</scope>
</reference>
<evidence type="ECO:0000256" key="3">
    <source>
        <dbReference type="SAM" id="MobiDB-lite"/>
    </source>
</evidence>
<evidence type="ECO:0000313" key="5">
    <source>
        <dbReference type="EMBL" id="CAI9953890.1"/>
    </source>
</evidence>
<dbReference type="AlphaFoldDB" id="A0AA86UDI5"/>
<keyword evidence="1" id="KW-0863">Zinc-finger</keyword>
<keyword evidence="1" id="KW-0862">Zinc</keyword>
<evidence type="ECO:0000259" key="4">
    <source>
        <dbReference type="PROSITE" id="PS50119"/>
    </source>
</evidence>
<keyword evidence="7" id="KW-1185">Reference proteome</keyword>
<dbReference type="PANTHER" id="PTHR25462:SF296">
    <property type="entry name" value="MEIOTIC P26, ISOFORM F"/>
    <property type="match status" value="1"/>
</dbReference>
<evidence type="ECO:0000256" key="1">
    <source>
        <dbReference type="PROSITE-ProRule" id="PRU00024"/>
    </source>
</evidence>
<dbReference type="Proteomes" id="UP001642409">
    <property type="component" value="Unassembled WGS sequence"/>
</dbReference>
<dbReference type="SMART" id="SM00336">
    <property type="entry name" value="BBOX"/>
    <property type="match status" value="2"/>
</dbReference>
<protein>
    <recommendedName>
        <fullName evidence="4">B box-type domain-containing protein</fullName>
    </recommendedName>
</protein>
<organism evidence="5">
    <name type="scientific">Hexamita inflata</name>
    <dbReference type="NCBI Taxonomy" id="28002"/>
    <lineage>
        <taxon>Eukaryota</taxon>
        <taxon>Metamonada</taxon>
        <taxon>Diplomonadida</taxon>
        <taxon>Hexamitidae</taxon>
        <taxon>Hexamitinae</taxon>
        <taxon>Hexamita</taxon>
    </lineage>
</organism>
<keyword evidence="2" id="KW-0175">Coiled coil</keyword>
<keyword evidence="1" id="KW-0479">Metal-binding</keyword>
<dbReference type="EMBL" id="CAXDID020000341">
    <property type="protein sequence ID" value="CAL6079592.1"/>
    <property type="molecule type" value="Genomic_DNA"/>
</dbReference>
<dbReference type="GO" id="GO:0008270">
    <property type="term" value="F:zinc ion binding"/>
    <property type="evidence" value="ECO:0007669"/>
    <property type="project" value="UniProtKB-KW"/>
</dbReference>
<dbReference type="Gene3D" id="3.30.160.60">
    <property type="entry name" value="Classic Zinc Finger"/>
    <property type="match status" value="1"/>
</dbReference>
<feature type="domain" description="B box-type" evidence="4">
    <location>
        <begin position="118"/>
        <end position="155"/>
    </location>
</feature>
<feature type="compositionally biased region" description="Basic and acidic residues" evidence="3">
    <location>
        <begin position="1"/>
        <end position="17"/>
    </location>
</feature>
<feature type="coiled-coil region" evidence="2">
    <location>
        <begin position="336"/>
        <end position="363"/>
    </location>
</feature>
<evidence type="ECO:0000313" key="7">
    <source>
        <dbReference type="Proteomes" id="UP001642409"/>
    </source>
</evidence>
<dbReference type="EMBL" id="CATOUU010000842">
    <property type="protein sequence ID" value="CAI9953890.1"/>
    <property type="molecule type" value="Genomic_DNA"/>
</dbReference>
<feature type="domain" description="B box-type" evidence="4">
    <location>
        <begin position="63"/>
        <end position="108"/>
    </location>
</feature>
<proteinExistence type="predicted"/>
<gene>
    <name evidence="5" type="ORF">HINF_LOCUS41535</name>
    <name evidence="6" type="ORF">HINF_LOCUS59459</name>
</gene>
<dbReference type="CDD" id="cd19757">
    <property type="entry name" value="Bbox1"/>
    <property type="match status" value="1"/>
</dbReference>
<dbReference type="InterPro" id="IPR000315">
    <property type="entry name" value="Znf_B-box"/>
</dbReference>
<evidence type="ECO:0000313" key="6">
    <source>
        <dbReference type="EMBL" id="CAL6079592.1"/>
    </source>
</evidence>
<dbReference type="SUPFAM" id="SSF57845">
    <property type="entry name" value="B-box zinc-binding domain"/>
    <property type="match status" value="1"/>
</dbReference>
<feature type="region of interest" description="Disordered" evidence="3">
    <location>
        <begin position="1"/>
        <end position="39"/>
    </location>
</feature>
<dbReference type="PROSITE" id="PS50119">
    <property type="entry name" value="ZF_BBOX"/>
    <property type="match status" value="2"/>
</dbReference>
<dbReference type="Pfam" id="PF00643">
    <property type="entry name" value="zf-B_box"/>
    <property type="match status" value="1"/>
</dbReference>
<reference evidence="6 7" key="2">
    <citation type="submission" date="2024-07" db="EMBL/GenBank/DDBJ databases">
        <authorList>
            <person name="Akdeniz Z."/>
        </authorList>
    </citation>
    <scope>NUCLEOTIDE SEQUENCE [LARGE SCALE GENOMIC DNA]</scope>
</reference>